<organism evidence="3 4">
    <name type="scientific">Hypsibius exemplaris</name>
    <name type="common">Freshwater tardigrade</name>
    <dbReference type="NCBI Taxonomy" id="2072580"/>
    <lineage>
        <taxon>Eukaryota</taxon>
        <taxon>Metazoa</taxon>
        <taxon>Ecdysozoa</taxon>
        <taxon>Tardigrada</taxon>
        <taxon>Eutardigrada</taxon>
        <taxon>Parachela</taxon>
        <taxon>Hypsibioidea</taxon>
        <taxon>Hypsibiidae</taxon>
        <taxon>Hypsibius</taxon>
    </lineage>
</organism>
<feature type="domain" description="PDZ" evidence="2">
    <location>
        <begin position="267"/>
        <end position="350"/>
    </location>
</feature>
<accession>A0A1W0WJY0</accession>
<dbReference type="SUPFAM" id="SSF50156">
    <property type="entry name" value="PDZ domain-like"/>
    <property type="match status" value="1"/>
</dbReference>
<dbReference type="GO" id="GO:0030140">
    <property type="term" value="C:trans-Golgi network transport vesicle"/>
    <property type="evidence" value="ECO:0007669"/>
    <property type="project" value="TreeGrafter"/>
</dbReference>
<dbReference type="OrthoDB" id="10063653at2759"/>
<dbReference type="AlphaFoldDB" id="A0A1W0WJY0"/>
<evidence type="ECO:0000313" key="4">
    <source>
        <dbReference type="Proteomes" id="UP000192578"/>
    </source>
</evidence>
<sequence>MSLSTTTFKWLDLLESEFDRAYVELDGILCHPEAEIEYVIGPARQKMALLCATFAQLSEKAQTVFQSNAKLEAQICNLRRDLVEAQSQRDCIEQEHRNLLFQVHKAQLENVKDRPEGHAILLSLMHGRGDSNSVSLDEARLNREVLQLRKENLQLRESLIYQQSKLFGAHLAARYLDKELAGRIQQIQLLARDSKAYQHNQLWDQLESEISLQRHKTIVQACRSRSQRKEARRKSENAQLTPPTAFVDDYVPPAPKPSNNLAGVVRQVEIYKQPGVNVGLAVTGGQDHGVPILISEIKAGMLAEANGKFIVGDAVLSVNGIDLQRAKHSEAVQVLSQLEGNVIFELLYVQPESDEDGSVEDIHFGFDHSGTMDSKPDSLRALSARSDSNSATSRISQLRRPRFPGRAVDVTGQDSSPVAHETTSV</sequence>
<proteinExistence type="predicted"/>
<dbReference type="Gene3D" id="2.30.42.10">
    <property type="match status" value="1"/>
</dbReference>
<feature type="compositionally biased region" description="Basic and acidic residues" evidence="1">
    <location>
        <begin position="227"/>
        <end position="236"/>
    </location>
</feature>
<feature type="compositionally biased region" description="Polar residues" evidence="1">
    <location>
        <begin position="385"/>
        <end position="396"/>
    </location>
</feature>
<feature type="region of interest" description="Disordered" evidence="1">
    <location>
        <begin position="375"/>
        <end position="425"/>
    </location>
</feature>
<evidence type="ECO:0000259" key="2">
    <source>
        <dbReference type="PROSITE" id="PS50106"/>
    </source>
</evidence>
<feature type="region of interest" description="Disordered" evidence="1">
    <location>
        <begin position="221"/>
        <end position="252"/>
    </location>
</feature>
<reference evidence="4" key="1">
    <citation type="submission" date="2017-01" db="EMBL/GenBank/DDBJ databases">
        <title>Comparative genomics of anhydrobiosis in the tardigrade Hypsibius dujardini.</title>
        <authorList>
            <person name="Yoshida Y."/>
            <person name="Koutsovoulos G."/>
            <person name="Laetsch D."/>
            <person name="Stevens L."/>
            <person name="Kumar S."/>
            <person name="Horikawa D."/>
            <person name="Ishino K."/>
            <person name="Komine S."/>
            <person name="Tomita M."/>
            <person name="Blaxter M."/>
            <person name="Arakawa K."/>
        </authorList>
    </citation>
    <scope>NUCLEOTIDE SEQUENCE [LARGE SCALE GENOMIC DNA]</scope>
    <source>
        <strain evidence="4">Z151</strain>
    </source>
</reference>
<dbReference type="GO" id="GO:0044325">
    <property type="term" value="F:transmembrane transporter binding"/>
    <property type="evidence" value="ECO:0007669"/>
    <property type="project" value="TreeGrafter"/>
</dbReference>
<comment type="caution">
    <text evidence="3">The sequence shown here is derived from an EMBL/GenBank/DDBJ whole genome shotgun (WGS) entry which is preliminary data.</text>
</comment>
<dbReference type="GO" id="GO:2000009">
    <property type="term" value="P:negative regulation of protein localization to cell surface"/>
    <property type="evidence" value="ECO:0007669"/>
    <property type="project" value="TreeGrafter"/>
</dbReference>
<gene>
    <name evidence="3" type="ORF">BV898_10349</name>
</gene>
<dbReference type="PROSITE" id="PS50106">
    <property type="entry name" value="PDZ"/>
    <property type="match status" value="1"/>
</dbReference>
<keyword evidence="4" id="KW-1185">Reference proteome</keyword>
<evidence type="ECO:0000256" key="1">
    <source>
        <dbReference type="SAM" id="MobiDB-lite"/>
    </source>
</evidence>
<dbReference type="InterPro" id="IPR036034">
    <property type="entry name" value="PDZ_sf"/>
</dbReference>
<dbReference type="InterPro" id="IPR038879">
    <property type="entry name" value="GOPC"/>
</dbReference>
<dbReference type="Pfam" id="PF00595">
    <property type="entry name" value="PDZ"/>
    <property type="match status" value="1"/>
</dbReference>
<feature type="compositionally biased region" description="Polar residues" evidence="1">
    <location>
        <begin position="412"/>
        <end position="425"/>
    </location>
</feature>
<dbReference type="PANTHER" id="PTHR16528">
    <property type="entry name" value="GOLGI-ASSOCIATED PDZ AND COILED-COIL MOTIF-CONTAINING"/>
    <property type="match status" value="1"/>
</dbReference>
<dbReference type="InterPro" id="IPR001478">
    <property type="entry name" value="PDZ"/>
</dbReference>
<dbReference type="GO" id="GO:0005794">
    <property type="term" value="C:Golgi apparatus"/>
    <property type="evidence" value="ECO:0007669"/>
    <property type="project" value="InterPro"/>
</dbReference>
<dbReference type="PANTHER" id="PTHR16528:SF2">
    <property type="entry name" value="GOLGI-ASSOCIATED PDZ AND COILED-COIL MOTIF-CONTAINING PROTEIN"/>
    <property type="match status" value="1"/>
</dbReference>
<evidence type="ECO:0000313" key="3">
    <source>
        <dbReference type="EMBL" id="OQV15477.1"/>
    </source>
</evidence>
<name>A0A1W0WJY0_HYPEX</name>
<dbReference type="Proteomes" id="UP000192578">
    <property type="component" value="Unassembled WGS sequence"/>
</dbReference>
<protein>
    <submittedName>
        <fullName evidence="3">Golgi-associated PDZ and coiled-coil motif-containing protein</fullName>
    </submittedName>
</protein>
<dbReference type="SMART" id="SM00228">
    <property type="entry name" value="PDZ"/>
    <property type="match status" value="1"/>
</dbReference>
<dbReference type="GO" id="GO:0016020">
    <property type="term" value="C:membrane"/>
    <property type="evidence" value="ECO:0007669"/>
    <property type="project" value="TreeGrafter"/>
</dbReference>
<dbReference type="EMBL" id="MTYJ01000088">
    <property type="protein sequence ID" value="OQV15477.1"/>
    <property type="molecule type" value="Genomic_DNA"/>
</dbReference>